<evidence type="ECO:0000256" key="3">
    <source>
        <dbReference type="ARBA" id="ARBA00022448"/>
    </source>
</evidence>
<dbReference type="InterPro" id="IPR020846">
    <property type="entry name" value="MFS_dom"/>
</dbReference>
<dbReference type="InterPro" id="IPR004638">
    <property type="entry name" value="EmrB-like"/>
</dbReference>
<gene>
    <name evidence="10" type="ORF">K5L01_10460</name>
</gene>
<feature type="transmembrane region" description="Helical" evidence="8">
    <location>
        <begin position="227"/>
        <end position="244"/>
    </location>
</feature>
<reference evidence="10 11" key="1">
    <citation type="submission" date="2021-08" db="EMBL/GenBank/DDBJ databases">
        <title>Novel members of of the genus Stenotrophomonas from differernt environment.</title>
        <authorList>
            <person name="Deng Y."/>
        </authorList>
    </citation>
    <scope>NUCLEOTIDE SEQUENCE [LARGE SCALE GENOMIC DNA]</scope>
    <source>
        <strain evidence="10 11">CPCC 101365</strain>
    </source>
</reference>
<feature type="transmembrane region" description="Helical" evidence="8">
    <location>
        <begin position="329"/>
        <end position="347"/>
    </location>
</feature>
<accession>A0ABT0SIA8</accession>
<dbReference type="PANTHER" id="PTHR42718:SF9">
    <property type="entry name" value="MAJOR FACILITATOR SUPERFAMILY MULTIDRUG TRANSPORTER MFSC"/>
    <property type="match status" value="1"/>
</dbReference>
<feature type="transmembrane region" description="Helical" evidence="8">
    <location>
        <begin position="137"/>
        <end position="160"/>
    </location>
</feature>
<evidence type="ECO:0000313" key="10">
    <source>
        <dbReference type="EMBL" id="MCL7715068.1"/>
    </source>
</evidence>
<evidence type="ECO:0000256" key="8">
    <source>
        <dbReference type="SAM" id="Phobius"/>
    </source>
</evidence>
<dbReference type="Proteomes" id="UP001431235">
    <property type="component" value="Unassembled WGS sequence"/>
</dbReference>
<evidence type="ECO:0000256" key="2">
    <source>
        <dbReference type="ARBA" id="ARBA00008537"/>
    </source>
</evidence>
<feature type="transmembrane region" description="Helical" evidence="8">
    <location>
        <begin position="76"/>
        <end position="99"/>
    </location>
</feature>
<dbReference type="InterPro" id="IPR011701">
    <property type="entry name" value="MFS"/>
</dbReference>
<comment type="similarity">
    <text evidence="2">Belongs to the major facilitator superfamily. EmrB family.</text>
</comment>
<name>A0ABT0SIA8_9GAMM</name>
<keyword evidence="5 8" id="KW-0812">Transmembrane</keyword>
<feature type="transmembrane region" description="Helical" evidence="8">
    <location>
        <begin position="47"/>
        <end position="64"/>
    </location>
</feature>
<evidence type="ECO:0000259" key="9">
    <source>
        <dbReference type="PROSITE" id="PS50850"/>
    </source>
</evidence>
<evidence type="ECO:0000256" key="4">
    <source>
        <dbReference type="ARBA" id="ARBA00022475"/>
    </source>
</evidence>
<dbReference type="PANTHER" id="PTHR42718">
    <property type="entry name" value="MAJOR FACILITATOR SUPERFAMILY MULTIDRUG TRANSPORTER MFSC"/>
    <property type="match status" value="1"/>
</dbReference>
<keyword evidence="3" id="KW-0813">Transport</keyword>
<feature type="transmembrane region" description="Helical" evidence="8">
    <location>
        <begin position="197"/>
        <end position="215"/>
    </location>
</feature>
<feature type="transmembrane region" description="Helical" evidence="8">
    <location>
        <begin position="166"/>
        <end position="185"/>
    </location>
</feature>
<keyword evidence="11" id="KW-1185">Reference proteome</keyword>
<keyword evidence="7 8" id="KW-0472">Membrane</keyword>
<dbReference type="Gene3D" id="1.20.1250.20">
    <property type="entry name" value="MFS general substrate transporter like domains"/>
    <property type="match status" value="1"/>
</dbReference>
<dbReference type="RefSeq" id="WP_250064346.1">
    <property type="nucleotide sequence ID" value="NZ_JAIKTS010000003.1"/>
</dbReference>
<dbReference type="CDD" id="cd17321">
    <property type="entry name" value="MFS_MMR_MDR_like"/>
    <property type="match status" value="1"/>
</dbReference>
<evidence type="ECO:0000313" key="11">
    <source>
        <dbReference type="Proteomes" id="UP001431235"/>
    </source>
</evidence>
<feature type="transmembrane region" description="Helical" evidence="8">
    <location>
        <begin position="265"/>
        <end position="288"/>
    </location>
</feature>
<evidence type="ECO:0000256" key="6">
    <source>
        <dbReference type="ARBA" id="ARBA00022989"/>
    </source>
</evidence>
<dbReference type="SUPFAM" id="SSF103473">
    <property type="entry name" value="MFS general substrate transporter"/>
    <property type="match status" value="1"/>
</dbReference>
<feature type="transmembrane region" description="Helical" evidence="8">
    <location>
        <begin position="464"/>
        <end position="483"/>
    </location>
</feature>
<comment type="caution">
    <text evidence="10">The sequence shown here is derived from an EMBL/GenBank/DDBJ whole genome shotgun (WGS) entry which is preliminary data.</text>
</comment>
<dbReference type="PROSITE" id="PS50850">
    <property type="entry name" value="MFS"/>
    <property type="match status" value="1"/>
</dbReference>
<feature type="transmembrane region" description="Helical" evidence="8">
    <location>
        <begin position="105"/>
        <end position="125"/>
    </location>
</feature>
<evidence type="ECO:0000256" key="5">
    <source>
        <dbReference type="ARBA" id="ARBA00022692"/>
    </source>
</evidence>
<protein>
    <submittedName>
        <fullName evidence="10">MFS transporter</fullName>
    </submittedName>
</protein>
<feature type="transmembrane region" description="Helical" evidence="8">
    <location>
        <begin position="400"/>
        <end position="418"/>
    </location>
</feature>
<evidence type="ECO:0000256" key="1">
    <source>
        <dbReference type="ARBA" id="ARBA00004651"/>
    </source>
</evidence>
<feature type="transmembrane region" description="Helical" evidence="8">
    <location>
        <begin position="353"/>
        <end position="379"/>
    </location>
</feature>
<dbReference type="Pfam" id="PF07690">
    <property type="entry name" value="MFS_1"/>
    <property type="match status" value="1"/>
</dbReference>
<dbReference type="EMBL" id="JAIKTS010000003">
    <property type="protein sequence ID" value="MCL7715068.1"/>
    <property type="molecule type" value="Genomic_DNA"/>
</dbReference>
<keyword evidence="6 8" id="KW-1133">Transmembrane helix</keyword>
<feature type="transmembrane region" description="Helical" evidence="8">
    <location>
        <begin position="303"/>
        <end position="322"/>
    </location>
</feature>
<sequence length="492" mass="51241">MRRFQRPALVLAAYLGTFLASLDISIVNVALPTLQQALDTDIAGLQWVINAYAIALSAFMLSAGPLADRHGHRRMWLISVTLFTAGSLLCAIASGLPMLVAGRTVQGVAGALLIPSAMPILSRAFPDPAQRARAIGGWSAFSALALVLGPLLGGVLVQWIGWQSIFLINLPLGLLALLLGAWSIPEWRHPQQAALDPAGQLLSILALGALSYGLIGIGDRGMEDLSTRGALLLAVAALAAFAWVERRARRPLVPLELFADRRFGALNLASFALGFTAYASLFFLSLFFQQAQGHSAARAGVQLLPQFLAMGVVSLLFGRLVARLGMDRALTAGYALVALALCAIAAFDATTPALPASLALVVLGAGMGLAVPATGLAVMAQAPPERAGIASATMNALRQAGMSLGIALLGSLMSLRATHHLGTRAAALGESTLATQARALVQHPDEGILTAPALLLYRAAVASGFAWAMAVSALAMLAVAWVLQRSRPPASR</sequence>
<evidence type="ECO:0000256" key="7">
    <source>
        <dbReference type="ARBA" id="ARBA00023136"/>
    </source>
</evidence>
<dbReference type="Gene3D" id="1.20.1720.10">
    <property type="entry name" value="Multidrug resistance protein D"/>
    <property type="match status" value="1"/>
</dbReference>
<dbReference type="NCBIfam" id="TIGR00711">
    <property type="entry name" value="efflux_EmrB"/>
    <property type="match status" value="1"/>
</dbReference>
<feature type="domain" description="Major facilitator superfamily (MFS) profile" evidence="9">
    <location>
        <begin position="9"/>
        <end position="487"/>
    </location>
</feature>
<keyword evidence="4" id="KW-1003">Cell membrane</keyword>
<proteinExistence type="inferred from homology"/>
<organism evidence="10 11">
    <name type="scientific">Stenotrophomonas mori</name>
    <dbReference type="NCBI Taxonomy" id="2871096"/>
    <lineage>
        <taxon>Bacteria</taxon>
        <taxon>Pseudomonadati</taxon>
        <taxon>Pseudomonadota</taxon>
        <taxon>Gammaproteobacteria</taxon>
        <taxon>Lysobacterales</taxon>
        <taxon>Lysobacteraceae</taxon>
        <taxon>Stenotrophomonas</taxon>
    </lineage>
</organism>
<comment type="subcellular location">
    <subcellularLocation>
        <location evidence="1">Cell membrane</location>
        <topology evidence="1">Multi-pass membrane protein</topology>
    </subcellularLocation>
</comment>
<dbReference type="InterPro" id="IPR036259">
    <property type="entry name" value="MFS_trans_sf"/>
</dbReference>